<reference evidence="1" key="2">
    <citation type="submission" date="2024-02" db="EMBL/GenBank/DDBJ databases">
        <authorList>
            <consortium name="Clinical and Environmental Microbiology Branch: Whole genome sequencing antimicrobial resistance pathogens in the healthcare setting"/>
        </authorList>
    </citation>
    <scope>NUCLEOTIDE SEQUENCE</scope>
    <source>
        <strain evidence="1">2021DK-00143</strain>
    </source>
</reference>
<evidence type="ECO:0000313" key="2">
    <source>
        <dbReference type="EMBL" id="KMK07777.1"/>
    </source>
</evidence>
<keyword evidence="3" id="KW-1185">Reference proteome</keyword>
<reference evidence="2 3" key="1">
    <citation type="submission" date="2015-05" db="EMBL/GenBank/DDBJ databases">
        <title>Genome sequences of Pluralibacter gergoviae.</title>
        <authorList>
            <person name="Greninger A.L."/>
            <person name="Miller S."/>
        </authorList>
    </citation>
    <scope>NUCLEOTIDE SEQUENCE [LARGE SCALE GENOMIC DNA]</scope>
    <source>
        <strain evidence="2 3">JS81F13</strain>
    </source>
</reference>
<dbReference type="EMBL" id="ABLOKC030000052">
    <property type="protein sequence ID" value="EML1474454.1"/>
    <property type="molecule type" value="Genomic_DNA"/>
</dbReference>
<proteinExistence type="predicted"/>
<dbReference type="PATRIC" id="fig|61647.15.peg.4512"/>
<name>A0A0J5MSC8_PLUGE</name>
<protein>
    <submittedName>
        <fullName evidence="2">Uncharacterized protein</fullName>
    </submittedName>
</protein>
<dbReference type="AlphaFoldDB" id="A0A0J5MSC8"/>
<dbReference type="RefSeq" id="WP_048281142.1">
    <property type="nucleotide sequence ID" value="NZ_CACVCI010000001.1"/>
</dbReference>
<dbReference type="EMBL" id="LDZF01000052">
    <property type="protein sequence ID" value="KMK07777.1"/>
    <property type="molecule type" value="Genomic_DNA"/>
</dbReference>
<comment type="caution">
    <text evidence="2">The sequence shown here is derived from an EMBL/GenBank/DDBJ whole genome shotgun (WGS) entry which is preliminary data.</text>
</comment>
<sequence>MKEVIFSKYGIDILKDDGNFYIKYDSGELASKERESEISSQEAEKAMRGAEEAYEVIIASQNRDNRYKLYIK</sequence>
<gene>
    <name evidence="2" type="ORF">ABW06_25100</name>
    <name evidence="1" type="ORF">QEG54_005290</name>
</gene>
<evidence type="ECO:0000313" key="3">
    <source>
        <dbReference type="Proteomes" id="UP000036196"/>
    </source>
</evidence>
<organism evidence="2 3">
    <name type="scientific">Pluralibacter gergoviae</name>
    <name type="common">Enterobacter gergoviae</name>
    <dbReference type="NCBI Taxonomy" id="61647"/>
    <lineage>
        <taxon>Bacteria</taxon>
        <taxon>Pseudomonadati</taxon>
        <taxon>Pseudomonadota</taxon>
        <taxon>Gammaproteobacteria</taxon>
        <taxon>Enterobacterales</taxon>
        <taxon>Enterobacteriaceae</taxon>
        <taxon>Pluralibacter</taxon>
    </lineage>
</organism>
<accession>A0A0J5MSC8</accession>
<dbReference type="Proteomes" id="UP000036196">
    <property type="component" value="Unassembled WGS sequence"/>
</dbReference>
<evidence type="ECO:0000313" key="1">
    <source>
        <dbReference type="EMBL" id="EML1474454.1"/>
    </source>
</evidence>